<accession>A0A345YB35</accession>
<comment type="catalytic activity">
    <reaction evidence="2">
        <text>2 GTP = 3',3'-c-di-GMP + 2 diphosphate</text>
        <dbReference type="Rhea" id="RHEA:24898"/>
        <dbReference type="ChEBI" id="CHEBI:33019"/>
        <dbReference type="ChEBI" id="CHEBI:37565"/>
        <dbReference type="ChEBI" id="CHEBI:58805"/>
        <dbReference type="EC" id="2.7.7.65"/>
    </reaction>
</comment>
<feature type="transmembrane region" description="Helical" evidence="3">
    <location>
        <begin position="197"/>
        <end position="216"/>
    </location>
</feature>
<evidence type="ECO:0000313" key="5">
    <source>
        <dbReference type="EMBL" id="AXK41137.1"/>
    </source>
</evidence>
<keyword evidence="3" id="KW-0812">Transmembrane</keyword>
<dbReference type="SUPFAM" id="SSF55073">
    <property type="entry name" value="Nucleotide cyclase"/>
    <property type="match status" value="1"/>
</dbReference>
<dbReference type="InterPro" id="IPR029787">
    <property type="entry name" value="Nucleotide_cyclase"/>
</dbReference>
<sequence>MCKSLQDCGIPVQSRVQMDRAQDFDLAAAAHAALAGKKPPRGWDHRLHAAIAESLGDLHYREGRFLMALGTAVAVLSLGVDALIASDHFTKIAAVRLGAVLPFTLSALLLPRRLLALQKLLMGLSLIGFGVSMAYASAFVPSPDNALLALGVVTLFGLALPVLPFRRWQMIGFALLYGLAVGGFLLLHGAIVDYAKTFIPIMMLTMGAATVLAHRIHWIERRNLLLTLQADERAKALEESNARLTELSMNDPLTGLANRRRAEDTFAEHYATPVTVGQAGTALFMVDLDHFKAFNDHWGHQAGDACLRAVAEVMRHSASRHGGLAARFGGEEFVVFLRADDATQAHAIAEELRVAIERIEIDHPASATTVSCTTSIGIALHKGPNVPELADMLARADAALYRAKAEGRNRSLMAA</sequence>
<dbReference type="KEGG" id="err:DVR09_01275"/>
<evidence type="ECO:0000256" key="3">
    <source>
        <dbReference type="SAM" id="Phobius"/>
    </source>
</evidence>
<feature type="transmembrane region" description="Helical" evidence="3">
    <location>
        <begin position="170"/>
        <end position="191"/>
    </location>
</feature>
<dbReference type="InterPro" id="IPR050469">
    <property type="entry name" value="Diguanylate_Cyclase"/>
</dbReference>
<dbReference type="NCBIfam" id="TIGR00254">
    <property type="entry name" value="GGDEF"/>
    <property type="match status" value="1"/>
</dbReference>
<dbReference type="CDD" id="cd01949">
    <property type="entry name" value="GGDEF"/>
    <property type="match status" value="1"/>
</dbReference>
<name>A0A345YB35_9SPHN</name>
<dbReference type="EMBL" id="CP031357">
    <property type="protein sequence ID" value="AXK41137.1"/>
    <property type="molecule type" value="Genomic_DNA"/>
</dbReference>
<feature type="transmembrane region" description="Helical" evidence="3">
    <location>
        <begin position="65"/>
        <end position="86"/>
    </location>
</feature>
<dbReference type="OrthoDB" id="9812260at2"/>
<dbReference type="Pfam" id="PF00990">
    <property type="entry name" value="GGDEF"/>
    <property type="match status" value="1"/>
</dbReference>
<dbReference type="Gene3D" id="3.30.70.270">
    <property type="match status" value="1"/>
</dbReference>
<dbReference type="GO" id="GO:0043709">
    <property type="term" value="P:cell adhesion involved in single-species biofilm formation"/>
    <property type="evidence" value="ECO:0007669"/>
    <property type="project" value="TreeGrafter"/>
</dbReference>
<feature type="domain" description="GGDEF" evidence="4">
    <location>
        <begin position="279"/>
        <end position="415"/>
    </location>
</feature>
<feature type="transmembrane region" description="Helical" evidence="3">
    <location>
        <begin position="92"/>
        <end position="111"/>
    </location>
</feature>
<evidence type="ECO:0000259" key="4">
    <source>
        <dbReference type="PROSITE" id="PS50887"/>
    </source>
</evidence>
<dbReference type="InterPro" id="IPR043128">
    <property type="entry name" value="Rev_trsase/Diguanyl_cyclase"/>
</dbReference>
<dbReference type="InterPro" id="IPR000160">
    <property type="entry name" value="GGDEF_dom"/>
</dbReference>
<dbReference type="PROSITE" id="PS50887">
    <property type="entry name" value="GGDEF"/>
    <property type="match status" value="1"/>
</dbReference>
<dbReference type="GO" id="GO:0052621">
    <property type="term" value="F:diguanylate cyclase activity"/>
    <property type="evidence" value="ECO:0007669"/>
    <property type="project" value="UniProtKB-EC"/>
</dbReference>
<dbReference type="PANTHER" id="PTHR45138">
    <property type="entry name" value="REGULATORY COMPONENTS OF SENSORY TRANSDUCTION SYSTEM"/>
    <property type="match status" value="1"/>
</dbReference>
<organism evidence="5 6">
    <name type="scientific">Erythrobacter aureus</name>
    <dbReference type="NCBI Taxonomy" id="2182384"/>
    <lineage>
        <taxon>Bacteria</taxon>
        <taxon>Pseudomonadati</taxon>
        <taxon>Pseudomonadota</taxon>
        <taxon>Alphaproteobacteria</taxon>
        <taxon>Sphingomonadales</taxon>
        <taxon>Erythrobacteraceae</taxon>
        <taxon>Erythrobacter/Porphyrobacter group</taxon>
        <taxon>Erythrobacter</taxon>
    </lineage>
</organism>
<proteinExistence type="predicted"/>
<feature type="transmembrane region" description="Helical" evidence="3">
    <location>
        <begin position="120"/>
        <end position="140"/>
    </location>
</feature>
<dbReference type="Proteomes" id="UP000254508">
    <property type="component" value="Chromosome"/>
</dbReference>
<feature type="transmembrane region" description="Helical" evidence="3">
    <location>
        <begin position="146"/>
        <end position="163"/>
    </location>
</feature>
<keyword evidence="6" id="KW-1185">Reference proteome</keyword>
<evidence type="ECO:0000256" key="2">
    <source>
        <dbReference type="ARBA" id="ARBA00034247"/>
    </source>
</evidence>
<protein>
    <recommendedName>
        <fullName evidence="1">diguanylate cyclase</fullName>
        <ecNumber evidence="1">2.7.7.65</ecNumber>
    </recommendedName>
</protein>
<keyword evidence="3" id="KW-0472">Membrane</keyword>
<dbReference type="FunFam" id="3.30.70.270:FF:000001">
    <property type="entry name" value="Diguanylate cyclase domain protein"/>
    <property type="match status" value="1"/>
</dbReference>
<dbReference type="GO" id="GO:0005886">
    <property type="term" value="C:plasma membrane"/>
    <property type="evidence" value="ECO:0007669"/>
    <property type="project" value="TreeGrafter"/>
</dbReference>
<dbReference type="AlphaFoldDB" id="A0A345YB35"/>
<reference evidence="6" key="1">
    <citation type="submission" date="2018-07" db="EMBL/GenBank/DDBJ databases">
        <title>Genome sequence of Erythrobacter strain YH-07, an antagonistic bacterium isolated from Yellow Sea.</title>
        <authorList>
            <person name="Tang T."/>
            <person name="Liu Q."/>
            <person name="Sun X."/>
        </authorList>
    </citation>
    <scope>NUCLEOTIDE SEQUENCE [LARGE SCALE GENOMIC DNA]</scope>
    <source>
        <strain evidence="6">YH-07</strain>
    </source>
</reference>
<dbReference type="PANTHER" id="PTHR45138:SF9">
    <property type="entry name" value="DIGUANYLATE CYCLASE DGCM-RELATED"/>
    <property type="match status" value="1"/>
</dbReference>
<keyword evidence="3" id="KW-1133">Transmembrane helix</keyword>
<dbReference type="GO" id="GO:1902201">
    <property type="term" value="P:negative regulation of bacterial-type flagellum-dependent cell motility"/>
    <property type="evidence" value="ECO:0007669"/>
    <property type="project" value="TreeGrafter"/>
</dbReference>
<dbReference type="EC" id="2.7.7.65" evidence="1"/>
<evidence type="ECO:0000313" key="6">
    <source>
        <dbReference type="Proteomes" id="UP000254508"/>
    </source>
</evidence>
<gene>
    <name evidence="5" type="ORF">DVR09_01275</name>
</gene>
<evidence type="ECO:0000256" key="1">
    <source>
        <dbReference type="ARBA" id="ARBA00012528"/>
    </source>
</evidence>
<dbReference type="SMART" id="SM00267">
    <property type="entry name" value="GGDEF"/>
    <property type="match status" value="1"/>
</dbReference>